<evidence type="ECO:0000256" key="2">
    <source>
        <dbReference type="ARBA" id="ARBA00023203"/>
    </source>
</evidence>
<feature type="domain" description="ADF-H" evidence="3">
    <location>
        <begin position="4"/>
        <end position="139"/>
    </location>
</feature>
<dbReference type="Gene3D" id="3.40.20.10">
    <property type="entry name" value="Severin"/>
    <property type="match status" value="1"/>
</dbReference>
<dbReference type="OrthoDB" id="10249245at2759"/>
<dbReference type="AlphaFoldDB" id="A0A2V3J6Q4"/>
<dbReference type="GO" id="GO:0015629">
    <property type="term" value="C:actin cytoskeleton"/>
    <property type="evidence" value="ECO:0007669"/>
    <property type="project" value="InterPro"/>
</dbReference>
<dbReference type="InterPro" id="IPR002108">
    <property type="entry name" value="ADF-H"/>
</dbReference>
<dbReference type="GO" id="GO:0030042">
    <property type="term" value="P:actin filament depolymerization"/>
    <property type="evidence" value="ECO:0007669"/>
    <property type="project" value="InterPro"/>
</dbReference>
<evidence type="ECO:0000313" key="5">
    <source>
        <dbReference type="Proteomes" id="UP000247409"/>
    </source>
</evidence>
<name>A0A2V3J6Q4_9FLOR</name>
<dbReference type="EMBL" id="NBIV01000001">
    <property type="protein sequence ID" value="PXF50079.1"/>
    <property type="molecule type" value="Genomic_DNA"/>
</dbReference>
<proteinExistence type="inferred from homology"/>
<reference evidence="4 5" key="1">
    <citation type="journal article" date="2018" name="Mol. Biol. Evol.">
        <title>Analysis of the draft genome of the red seaweed Gracilariopsis chorda provides insights into genome size evolution in Rhodophyta.</title>
        <authorList>
            <person name="Lee J."/>
            <person name="Yang E.C."/>
            <person name="Graf L."/>
            <person name="Yang J.H."/>
            <person name="Qiu H."/>
            <person name="Zel Zion U."/>
            <person name="Chan C.X."/>
            <person name="Stephens T.G."/>
            <person name="Weber A.P.M."/>
            <person name="Boo G.H."/>
            <person name="Boo S.M."/>
            <person name="Kim K.M."/>
            <person name="Shin Y."/>
            <person name="Jung M."/>
            <person name="Lee S.J."/>
            <person name="Yim H.S."/>
            <person name="Lee J.H."/>
            <person name="Bhattacharya D."/>
            <person name="Yoon H.S."/>
        </authorList>
    </citation>
    <scope>NUCLEOTIDE SEQUENCE [LARGE SCALE GENOMIC DNA]</scope>
    <source>
        <strain evidence="4 5">SKKU-2015</strain>
        <tissue evidence="4">Whole body</tissue>
    </source>
</reference>
<comment type="caution">
    <text evidence="4">The sequence shown here is derived from an EMBL/GenBank/DDBJ whole genome shotgun (WGS) entry which is preliminary data.</text>
</comment>
<dbReference type="Proteomes" id="UP000247409">
    <property type="component" value="Unassembled WGS sequence"/>
</dbReference>
<organism evidence="4 5">
    <name type="scientific">Gracilariopsis chorda</name>
    <dbReference type="NCBI Taxonomy" id="448386"/>
    <lineage>
        <taxon>Eukaryota</taxon>
        <taxon>Rhodophyta</taxon>
        <taxon>Florideophyceae</taxon>
        <taxon>Rhodymeniophycidae</taxon>
        <taxon>Gracilariales</taxon>
        <taxon>Gracilariaceae</taxon>
        <taxon>Gracilariopsis</taxon>
    </lineage>
</organism>
<dbReference type="InterPro" id="IPR017904">
    <property type="entry name" value="ADF/Cofilin"/>
</dbReference>
<comment type="similarity">
    <text evidence="1">Belongs to the actin-binding proteins ADF family.</text>
</comment>
<keyword evidence="2" id="KW-0009">Actin-binding</keyword>
<protein>
    <submittedName>
        <fullName evidence="4">Actin-depolymerizing factor 8</fullName>
    </submittedName>
</protein>
<dbReference type="GO" id="GO:0003779">
    <property type="term" value="F:actin binding"/>
    <property type="evidence" value="ECO:0007669"/>
    <property type="project" value="UniProtKB-KW"/>
</dbReference>
<dbReference type="InterPro" id="IPR029006">
    <property type="entry name" value="ADF-H/Gelsolin-like_dom_sf"/>
</dbReference>
<dbReference type="STRING" id="448386.A0A2V3J6Q4"/>
<dbReference type="PROSITE" id="PS51263">
    <property type="entry name" value="ADF_H"/>
    <property type="match status" value="1"/>
</dbReference>
<evidence type="ECO:0000313" key="4">
    <source>
        <dbReference type="EMBL" id="PXF50079.1"/>
    </source>
</evidence>
<evidence type="ECO:0000256" key="1">
    <source>
        <dbReference type="ARBA" id="ARBA00006844"/>
    </source>
</evidence>
<keyword evidence="5" id="KW-1185">Reference proteome</keyword>
<accession>A0A2V3J6Q4</accession>
<dbReference type="SUPFAM" id="SSF55753">
    <property type="entry name" value="Actin depolymerizing proteins"/>
    <property type="match status" value="1"/>
</dbReference>
<dbReference type="PANTHER" id="PTHR11913">
    <property type="entry name" value="COFILIN-RELATED"/>
    <property type="match status" value="1"/>
</dbReference>
<gene>
    <name evidence="4" type="ORF">BWQ96_00239</name>
</gene>
<sequence length="140" mass="15626">MASGIAVSDKCIDAYTALRKSEYSRVILKITDAADLIELESTHLRSAKEPEEDWKDFVKSLPEDSARYIISDFTVKETPTVSKAKILVLLWNPDGAPIRSKLLYAASVEALTAKVQPQKYIQATDTDDIEYSVVKNALFK</sequence>
<dbReference type="SMART" id="SM00102">
    <property type="entry name" value="ADF"/>
    <property type="match status" value="1"/>
</dbReference>
<dbReference type="CDD" id="cd11286">
    <property type="entry name" value="ADF_cofilin_like"/>
    <property type="match status" value="1"/>
</dbReference>
<evidence type="ECO:0000259" key="3">
    <source>
        <dbReference type="PROSITE" id="PS51263"/>
    </source>
</evidence>
<dbReference type="Pfam" id="PF00241">
    <property type="entry name" value="Cofilin_ADF"/>
    <property type="match status" value="1"/>
</dbReference>